<gene>
    <name evidence="2" type="ORF">TVAG_199420</name>
</gene>
<dbReference type="InParanoid" id="A2DDX7"/>
<evidence type="ECO:0000313" key="3">
    <source>
        <dbReference type="Proteomes" id="UP000001542"/>
    </source>
</evidence>
<reference evidence="2" key="1">
    <citation type="submission" date="2006-10" db="EMBL/GenBank/DDBJ databases">
        <authorList>
            <person name="Amadeo P."/>
            <person name="Zhao Q."/>
            <person name="Wortman J."/>
            <person name="Fraser-Liggett C."/>
            <person name="Carlton J."/>
        </authorList>
    </citation>
    <scope>NUCLEOTIDE SEQUENCE</scope>
    <source>
        <strain evidence="2">G3</strain>
    </source>
</reference>
<organism evidence="2 3">
    <name type="scientific">Trichomonas vaginalis (strain ATCC PRA-98 / G3)</name>
    <dbReference type="NCBI Taxonomy" id="412133"/>
    <lineage>
        <taxon>Eukaryota</taxon>
        <taxon>Metamonada</taxon>
        <taxon>Parabasalia</taxon>
        <taxon>Trichomonadida</taxon>
        <taxon>Trichomonadidae</taxon>
        <taxon>Trichomonas</taxon>
    </lineage>
</organism>
<dbReference type="SMR" id="A2DDX7"/>
<dbReference type="EMBL" id="DS113190">
    <property type="protein sequence ID" value="EAY21503.1"/>
    <property type="molecule type" value="Genomic_DNA"/>
</dbReference>
<feature type="coiled-coil region" evidence="1">
    <location>
        <begin position="151"/>
        <end position="192"/>
    </location>
</feature>
<dbReference type="RefSeq" id="XP_001582489.1">
    <property type="nucleotide sequence ID" value="XM_001582439.1"/>
</dbReference>
<dbReference type="KEGG" id="tva:5467051"/>
<dbReference type="VEuPathDB" id="TrichDB:TVAG_199420"/>
<dbReference type="VEuPathDB" id="TrichDB:TVAGG3_1000030"/>
<evidence type="ECO:0000313" key="2">
    <source>
        <dbReference type="EMBL" id="EAY21503.1"/>
    </source>
</evidence>
<dbReference type="AlphaFoldDB" id="A2DDX7"/>
<keyword evidence="3" id="KW-1185">Reference proteome</keyword>
<feature type="coiled-coil region" evidence="1">
    <location>
        <begin position="64"/>
        <end position="98"/>
    </location>
</feature>
<sequence length="193" mass="22597">MSSLYELQETNNRQKLLIQLLNEAILSPSRKQSLKKQIEAAEDQFIPINNKIQEIQSGLNNMKYDNLNKMREELNQKIQEKTNEIAKLKKNVAEYQDICMGYDQHQEQLQQEKDKLFNDFQNQPKDNSISISQTPQKQFSSLLSSPVKEDPEELQKQITEADAKIEELTAEYDSLKKILEEKQKKYNDLLTAF</sequence>
<name>A2DDX7_TRIV3</name>
<dbReference type="Proteomes" id="UP000001542">
    <property type="component" value="Unassembled WGS sequence"/>
</dbReference>
<accession>A2DDX7</accession>
<keyword evidence="1" id="KW-0175">Coiled coil</keyword>
<evidence type="ECO:0000256" key="1">
    <source>
        <dbReference type="SAM" id="Coils"/>
    </source>
</evidence>
<reference evidence="2" key="2">
    <citation type="journal article" date="2007" name="Science">
        <title>Draft genome sequence of the sexually transmitted pathogen Trichomonas vaginalis.</title>
        <authorList>
            <person name="Carlton J.M."/>
            <person name="Hirt R.P."/>
            <person name="Silva J.C."/>
            <person name="Delcher A.L."/>
            <person name="Schatz M."/>
            <person name="Zhao Q."/>
            <person name="Wortman J.R."/>
            <person name="Bidwell S.L."/>
            <person name="Alsmark U.C.M."/>
            <person name="Besteiro S."/>
            <person name="Sicheritz-Ponten T."/>
            <person name="Noel C.J."/>
            <person name="Dacks J.B."/>
            <person name="Foster P.G."/>
            <person name="Simillion C."/>
            <person name="Van de Peer Y."/>
            <person name="Miranda-Saavedra D."/>
            <person name="Barton G.J."/>
            <person name="Westrop G.D."/>
            <person name="Mueller S."/>
            <person name="Dessi D."/>
            <person name="Fiori P.L."/>
            <person name="Ren Q."/>
            <person name="Paulsen I."/>
            <person name="Zhang H."/>
            <person name="Bastida-Corcuera F.D."/>
            <person name="Simoes-Barbosa A."/>
            <person name="Brown M.T."/>
            <person name="Hayes R.D."/>
            <person name="Mukherjee M."/>
            <person name="Okumura C.Y."/>
            <person name="Schneider R."/>
            <person name="Smith A.J."/>
            <person name="Vanacova S."/>
            <person name="Villalvazo M."/>
            <person name="Haas B.J."/>
            <person name="Pertea M."/>
            <person name="Feldblyum T.V."/>
            <person name="Utterback T.R."/>
            <person name="Shu C.L."/>
            <person name="Osoegawa K."/>
            <person name="de Jong P.J."/>
            <person name="Hrdy I."/>
            <person name="Horvathova L."/>
            <person name="Zubacova Z."/>
            <person name="Dolezal P."/>
            <person name="Malik S.B."/>
            <person name="Logsdon J.M. Jr."/>
            <person name="Henze K."/>
            <person name="Gupta A."/>
            <person name="Wang C.C."/>
            <person name="Dunne R.L."/>
            <person name="Upcroft J.A."/>
            <person name="Upcroft P."/>
            <person name="White O."/>
            <person name="Salzberg S.L."/>
            <person name="Tang P."/>
            <person name="Chiu C.-H."/>
            <person name="Lee Y.-S."/>
            <person name="Embley T.M."/>
            <person name="Coombs G.H."/>
            <person name="Mottram J.C."/>
            <person name="Tachezy J."/>
            <person name="Fraser-Liggett C.M."/>
            <person name="Johnson P.J."/>
        </authorList>
    </citation>
    <scope>NUCLEOTIDE SEQUENCE [LARGE SCALE GENOMIC DNA]</scope>
    <source>
        <strain evidence="2">G3</strain>
    </source>
</reference>
<proteinExistence type="predicted"/>
<protein>
    <submittedName>
        <fullName evidence="2">Uncharacterized protein</fullName>
    </submittedName>
</protein>